<gene>
    <name evidence="1" type="ORF">HMPREF2137_08840</name>
</gene>
<reference evidence="1 2" key="1">
    <citation type="submission" date="2014-07" db="EMBL/GenBank/DDBJ databases">
        <authorList>
            <person name="McCorrison J."/>
            <person name="Sanka R."/>
            <person name="Torralba M."/>
            <person name="Gillis M."/>
            <person name="Haft D.H."/>
            <person name="Methe B."/>
            <person name="Sutton G."/>
            <person name="Nelson K.E."/>
        </authorList>
    </citation>
    <scope>NUCLEOTIDE SEQUENCE [LARGE SCALE GENOMIC DNA]</scope>
    <source>
        <strain evidence="1 2">DNF00853</strain>
    </source>
</reference>
<sequence length="399" mass="47540">MKTFRSIEELIKVLGREKTLLREMFAKRKSFSFKTDYARELVDYKEERIRFLIDYGIIHESGNYLEMEDVYLQFFEEVLEVNEQINTASVAEYITTLNENIEYYLKENNERRRMDYHKKVRKILKNIALTTVRNVIDLKRNVDNTYKNEPNYLVKRARLIHLDEKRDTIATLIKEVEKVIDVGQPVFFAQAMDVQLRSVVTDVKLQLNEVYHNLLEIDRQIIGYLNFIDYQNKLFKKIQQIKYLKDQLTWEEHTNVKMVMGHTNPVWIEPQAGYRLKLSINYLRNEDVAIELLQNVMQRIKLPNKAQQTAAEAIDATYIQQQEERISVVSQQEMMNAFRAQGSHLFAFVMNHAYKRELNIEEKLVLFCQIATQYENELCFTNQTETTRNIEYPLIYPAK</sequence>
<dbReference type="Proteomes" id="UP000029556">
    <property type="component" value="Unassembled WGS sequence"/>
</dbReference>
<accession>A0A096BME7</accession>
<evidence type="ECO:0000313" key="1">
    <source>
        <dbReference type="EMBL" id="KGF34309.1"/>
    </source>
</evidence>
<evidence type="ECO:0000313" key="2">
    <source>
        <dbReference type="Proteomes" id="UP000029556"/>
    </source>
</evidence>
<dbReference type="RefSeq" id="WP_036873602.1">
    <property type="nucleotide sequence ID" value="NZ_JRNN01000072.1"/>
</dbReference>
<dbReference type="AlphaFoldDB" id="A0A096BME7"/>
<proteinExistence type="predicted"/>
<dbReference type="EMBL" id="JRNN01000072">
    <property type="protein sequence ID" value="KGF34309.1"/>
    <property type="molecule type" value="Genomic_DNA"/>
</dbReference>
<dbReference type="OrthoDB" id="9808975at2"/>
<comment type="caution">
    <text evidence="1">The sequence shown here is derived from an EMBL/GenBank/DDBJ whole genome shotgun (WGS) entry which is preliminary data.</text>
</comment>
<organism evidence="1 2">
    <name type="scientific">Hoylesella buccalis DNF00853</name>
    <dbReference type="NCBI Taxonomy" id="1401074"/>
    <lineage>
        <taxon>Bacteria</taxon>
        <taxon>Pseudomonadati</taxon>
        <taxon>Bacteroidota</taxon>
        <taxon>Bacteroidia</taxon>
        <taxon>Bacteroidales</taxon>
        <taxon>Prevotellaceae</taxon>
        <taxon>Hoylesella</taxon>
    </lineage>
</organism>
<protein>
    <submittedName>
        <fullName evidence="1">Uncharacterized protein</fullName>
    </submittedName>
</protein>
<name>A0A096BME7_9BACT</name>